<evidence type="ECO:0000259" key="1">
    <source>
        <dbReference type="PROSITE" id="PS50943"/>
    </source>
</evidence>
<dbReference type="GO" id="GO:0003677">
    <property type="term" value="F:DNA binding"/>
    <property type="evidence" value="ECO:0007669"/>
    <property type="project" value="InterPro"/>
</dbReference>
<dbReference type="AlphaFoldDB" id="A0A8J3CAY6"/>
<gene>
    <name evidence="2" type="ORF">GCM10012275_10000</name>
</gene>
<sequence>MMAATPLQRRRLGLELRALREAARLTAQEAGQHIGRSHATISNIERGKHRVTKTDLSALLELYDATPELRALLHNLRSETPRRGWWATYRLPSWFETYVGFESEAALVREFELELVPGLMQTPGYARAVHVVGSHLTAPDEVGPQVAARLQRQRRLFANPPLTLHAVVSEAAVRRVVGGRKTMAEQLEHVLELAELDNVRFQVLPFAAGEHASMAGTMVLLRFPEKHDADLAYIDHALGGHMIDSPYEVATLGVLLDALQDAALSTRKSRELVESILEELRRA</sequence>
<dbReference type="CDD" id="cd00093">
    <property type="entry name" value="HTH_XRE"/>
    <property type="match status" value="1"/>
</dbReference>
<dbReference type="SMART" id="SM00530">
    <property type="entry name" value="HTH_XRE"/>
    <property type="match status" value="1"/>
</dbReference>
<evidence type="ECO:0000313" key="2">
    <source>
        <dbReference type="EMBL" id="GGM41024.1"/>
    </source>
</evidence>
<dbReference type="Gene3D" id="1.10.260.40">
    <property type="entry name" value="lambda repressor-like DNA-binding domains"/>
    <property type="match status" value="1"/>
</dbReference>
<dbReference type="SUPFAM" id="SSF47413">
    <property type="entry name" value="lambda repressor-like DNA-binding domains"/>
    <property type="match status" value="1"/>
</dbReference>
<reference evidence="2" key="2">
    <citation type="submission" date="2020-09" db="EMBL/GenBank/DDBJ databases">
        <authorList>
            <person name="Sun Q."/>
            <person name="Zhou Y."/>
        </authorList>
    </citation>
    <scope>NUCLEOTIDE SEQUENCE</scope>
    <source>
        <strain evidence="2">CGMCC 4.5737</strain>
    </source>
</reference>
<accession>A0A8J3CAY6</accession>
<dbReference type="Pfam" id="PF19054">
    <property type="entry name" value="DUF5753"/>
    <property type="match status" value="1"/>
</dbReference>
<dbReference type="PROSITE" id="PS50943">
    <property type="entry name" value="HTH_CROC1"/>
    <property type="match status" value="1"/>
</dbReference>
<organism evidence="2 3">
    <name type="scientific">Longimycelium tulufanense</name>
    <dbReference type="NCBI Taxonomy" id="907463"/>
    <lineage>
        <taxon>Bacteria</taxon>
        <taxon>Bacillati</taxon>
        <taxon>Actinomycetota</taxon>
        <taxon>Actinomycetes</taxon>
        <taxon>Pseudonocardiales</taxon>
        <taxon>Pseudonocardiaceae</taxon>
        <taxon>Longimycelium</taxon>
    </lineage>
</organism>
<protein>
    <submittedName>
        <fullName evidence="2">Transcriptional regulator</fullName>
    </submittedName>
</protein>
<dbReference type="InterPro" id="IPR010982">
    <property type="entry name" value="Lambda_DNA-bd_dom_sf"/>
</dbReference>
<proteinExistence type="predicted"/>
<dbReference type="EMBL" id="BMMK01000003">
    <property type="protein sequence ID" value="GGM41024.1"/>
    <property type="molecule type" value="Genomic_DNA"/>
</dbReference>
<evidence type="ECO:0000313" key="3">
    <source>
        <dbReference type="Proteomes" id="UP000637578"/>
    </source>
</evidence>
<feature type="domain" description="HTH cro/C1-type" evidence="1">
    <location>
        <begin position="16"/>
        <end position="70"/>
    </location>
</feature>
<dbReference type="InterPro" id="IPR043917">
    <property type="entry name" value="DUF5753"/>
</dbReference>
<comment type="caution">
    <text evidence="2">The sequence shown here is derived from an EMBL/GenBank/DDBJ whole genome shotgun (WGS) entry which is preliminary data.</text>
</comment>
<keyword evidence="3" id="KW-1185">Reference proteome</keyword>
<reference evidence="2" key="1">
    <citation type="journal article" date="2014" name="Int. J. Syst. Evol. Microbiol.">
        <title>Complete genome sequence of Corynebacterium casei LMG S-19264T (=DSM 44701T), isolated from a smear-ripened cheese.</title>
        <authorList>
            <consortium name="US DOE Joint Genome Institute (JGI-PGF)"/>
            <person name="Walter F."/>
            <person name="Albersmeier A."/>
            <person name="Kalinowski J."/>
            <person name="Ruckert C."/>
        </authorList>
    </citation>
    <scope>NUCLEOTIDE SEQUENCE</scope>
    <source>
        <strain evidence="2">CGMCC 4.5737</strain>
    </source>
</reference>
<name>A0A8J3CAY6_9PSEU</name>
<dbReference type="Pfam" id="PF13560">
    <property type="entry name" value="HTH_31"/>
    <property type="match status" value="1"/>
</dbReference>
<dbReference type="InterPro" id="IPR001387">
    <property type="entry name" value="Cro/C1-type_HTH"/>
</dbReference>
<dbReference type="Proteomes" id="UP000637578">
    <property type="component" value="Unassembled WGS sequence"/>
</dbReference>